<gene>
    <name evidence="5" type="ORF">DXT99_22490</name>
</gene>
<comment type="cofactor">
    <cofactor evidence="3">
        <name>Ca(2+)</name>
        <dbReference type="ChEBI" id="CHEBI:29108"/>
    </cofactor>
    <text evidence="3">Binds 1 Ca(2+) ion per subunit.</text>
</comment>
<evidence type="ECO:0000256" key="2">
    <source>
        <dbReference type="PIRSR" id="PIRSR607760-1"/>
    </source>
</evidence>
<dbReference type="EMBL" id="QRGR01000033">
    <property type="protein sequence ID" value="RDV12629.1"/>
    <property type="molecule type" value="Genomic_DNA"/>
</dbReference>
<evidence type="ECO:0000256" key="4">
    <source>
        <dbReference type="SAM" id="MobiDB-lite"/>
    </source>
</evidence>
<feature type="region of interest" description="Disordered" evidence="4">
    <location>
        <begin position="252"/>
        <end position="290"/>
    </location>
</feature>
<dbReference type="RefSeq" id="WP_115567842.1">
    <property type="nucleotide sequence ID" value="NZ_QRGR01000033.1"/>
</dbReference>
<feature type="binding site" evidence="2">
    <location>
        <position position="69"/>
    </location>
    <ligand>
        <name>Mn(2+)</name>
        <dbReference type="ChEBI" id="CHEBI:29035"/>
        <label>1</label>
    </ligand>
</feature>
<dbReference type="SUPFAM" id="SSF47240">
    <property type="entry name" value="Ferritin-like"/>
    <property type="match status" value="1"/>
</dbReference>
<name>A0A3D8L5E5_9BACT</name>
<evidence type="ECO:0000256" key="3">
    <source>
        <dbReference type="PIRSR" id="PIRSR607760-2"/>
    </source>
</evidence>
<dbReference type="GO" id="GO:0046872">
    <property type="term" value="F:metal ion binding"/>
    <property type="evidence" value="ECO:0007669"/>
    <property type="project" value="UniProtKB-KW"/>
</dbReference>
<evidence type="ECO:0000313" key="5">
    <source>
        <dbReference type="EMBL" id="RDV12629.1"/>
    </source>
</evidence>
<dbReference type="Proteomes" id="UP000256708">
    <property type="component" value="Unassembled WGS sequence"/>
</dbReference>
<dbReference type="InterPro" id="IPR039377">
    <property type="entry name" value="Mn_catalase_dom"/>
</dbReference>
<keyword evidence="6" id="KW-1185">Reference proteome</keyword>
<protein>
    <submittedName>
        <fullName evidence="5">Catalase</fullName>
    </submittedName>
</protein>
<evidence type="ECO:0000313" key="6">
    <source>
        <dbReference type="Proteomes" id="UP000256708"/>
    </source>
</evidence>
<feature type="binding site" evidence="2">
    <location>
        <position position="149"/>
    </location>
    <ligand>
        <name>Mn(2+)</name>
        <dbReference type="ChEBI" id="CHEBI:29035"/>
        <label>1</label>
    </ligand>
</feature>
<comment type="cofactor">
    <cofactor evidence="2">
        <name>Mn(2+)</name>
        <dbReference type="ChEBI" id="CHEBI:29035"/>
    </cofactor>
    <text evidence="2">Binds 2 manganese ions per subunit.</text>
</comment>
<feature type="binding site" evidence="3">
    <location>
        <position position="57"/>
    </location>
    <ligand>
        <name>Ca(2+)</name>
        <dbReference type="ChEBI" id="CHEBI:29108"/>
    </ligand>
</feature>
<dbReference type="InterPro" id="IPR009078">
    <property type="entry name" value="Ferritin-like_SF"/>
</dbReference>
<dbReference type="OrthoDB" id="9800585at2"/>
<keyword evidence="3" id="KW-0106">Calcium</keyword>
<dbReference type="InterPro" id="IPR012347">
    <property type="entry name" value="Ferritin-like"/>
</dbReference>
<accession>A0A3D8L5E5</accession>
<comment type="caution">
    <text evidence="5">The sequence shown here is derived from an EMBL/GenBank/DDBJ whole genome shotgun (WGS) entry which is preliminary data.</text>
</comment>
<dbReference type="AlphaFoldDB" id="A0A3D8L5E5"/>
<dbReference type="InterPro" id="IPR007760">
    <property type="entry name" value="Mn_catalase"/>
</dbReference>
<feature type="binding site" evidence="2">
    <location>
        <position position="182"/>
    </location>
    <ligand>
        <name>Mn(2+)</name>
        <dbReference type="ChEBI" id="CHEBI:29035"/>
        <label>1</label>
    </ligand>
</feature>
<proteinExistence type="inferred from homology"/>
<keyword evidence="2" id="KW-0479">Metal-binding</keyword>
<dbReference type="Gene3D" id="1.20.1260.10">
    <property type="match status" value="1"/>
</dbReference>
<reference evidence="6" key="1">
    <citation type="submission" date="2018-08" db="EMBL/GenBank/DDBJ databases">
        <authorList>
            <person name="Liu Z.-W."/>
            <person name="Du Z.-J."/>
        </authorList>
    </citation>
    <scope>NUCLEOTIDE SEQUENCE [LARGE SCALE GENOMIC DNA]</scope>
    <source>
        <strain evidence="6">H4X</strain>
    </source>
</reference>
<evidence type="ECO:0000256" key="1">
    <source>
        <dbReference type="ARBA" id="ARBA00007644"/>
    </source>
</evidence>
<feature type="binding site" evidence="2">
    <location>
        <position position="35"/>
    </location>
    <ligand>
        <name>Mn(2+)</name>
        <dbReference type="ChEBI" id="CHEBI:29035"/>
        <label>1</label>
    </ligand>
</feature>
<comment type="similarity">
    <text evidence="1">Belongs to the manganese catalase family.</text>
</comment>
<feature type="binding site" evidence="2">
    <location>
        <position position="66"/>
    </location>
    <ligand>
        <name>Mn(2+)</name>
        <dbReference type="ChEBI" id="CHEBI:29035"/>
        <label>2</label>
    </ligand>
</feature>
<keyword evidence="2" id="KW-0464">Manganese</keyword>
<sequence>MFYHDNKLQYTVKVDKPNPAFANMLQQAIGGIEGEIRVCMQYLFQAWGFRGDVKYRDMLMETGTEEIAHIEMLATAVALNLEGAPQSLQEEMAKDKIVGAIMGGMNPRHVLSAGMSAMPVDSNGVPFNGSWVVGSGNIAADMYANVMAESTGRLLATRLWEATDDKGMKDMLSFLIARDTMHQNQWLAVLEELGGLEGVHPIPNSFPQAMENQDANYTFMSTRLDCKPETDGRWTQGKSMDGKGMFKYELGRPQGQEPELAAPAPKGHAQKEQMMGSGAKGLLKRVKKNL</sequence>
<organism evidence="5 6">
    <name type="scientific">Pontibacter diazotrophicus</name>
    <dbReference type="NCBI Taxonomy" id="1400979"/>
    <lineage>
        <taxon>Bacteria</taxon>
        <taxon>Pseudomonadati</taxon>
        <taxon>Bacteroidota</taxon>
        <taxon>Cytophagia</taxon>
        <taxon>Cytophagales</taxon>
        <taxon>Hymenobacteraceae</taxon>
        <taxon>Pontibacter</taxon>
    </lineage>
</organism>
<dbReference type="Pfam" id="PF05067">
    <property type="entry name" value="Mn_catalase"/>
    <property type="match status" value="1"/>
</dbReference>
<dbReference type="CDD" id="cd01051">
    <property type="entry name" value="Mn_catalase"/>
    <property type="match status" value="1"/>
</dbReference>